<sequence length="1175" mass="135068">MTGAELLVGGWFASPVIRRVVEKAHKYLGANYELRKDTHGLIEALTRTLLLCQATIEEAEKLLINNSNLANWLKKLKEVVYDADDVLDNMEAKSIKDKIQAMNKVSQFASSSLSGLKNMFLPDYNHKNLRKVLYKLREISADIPNFVNLVNMNENDRSNIHELSEHRESISQPLEEVRLYGRDEELNVILEMILDSDSESSKKNGQIYNKYHGLLVLPIVGIGGVGKTSLAKAIYNDPEVQQTFASKAWISVAYNLDVIMLMRKLNQSLGGYVHLDVITLEDISKNLSKIIRGMRFFVVLDDLFEKIEYQWDVIFTILSHGAPGSVVLITTQNQSFAKRVATFGHIALNLLELAIFWKLFKQFAFGNVVIPEEKRKSLKLIGKQIACKLRGLPLAAKIIGRLLRRNIDEDYWRRISGSEWWDIDEGKGQILPSIGVGYQHLNPFLRQCFAYCSLFPRNSLIEKDRLVQMWIAQNFVPHDTNSARPEDVGANWFDKLVEMSFFQPTGDHKGYVMPNLMHDLAVIVSSDECFYLSDNSQEIPLSVRHLAVDTKNLEVIKRIQNYNKLRSFLYFGFSHVNEMCSTINSTLCKLDRIRVLDLSYLHMETKEPPKAIENLNHLRFLDLSSTGIEVLSYSSFDHYHLQALYIQKCQLRELPRGFCRLINLRHLNVDTETISLISGIGKLTNLQKLNRYPVGEQEGHRISELKNLREIRGHLMIEICDNIKSQEEAVQANLADKNHLDSIEICWFSLRRRSNIDLKILEGLKPNEHIKELKIVRYMGSSLPHWMMKINQFVNLHRIHLYACVSLEILSPLGQLPTLKHLSLKDLNSVKVIDHNFYGNSQIVFPGLREFIFQSHSCEEWIETRVGEFFPSLTFLEILWGPIRRAPLHCFGASLKVLKIEGCEHFNSLERSLRYLSCLATLNILGSRMSISLNLNYLMLLEELHLRNCPELRIEGNLQSLTNLKRLEITSCPNILDMSKQKGKGLEVHQGEEFQSLVALDMDFLNEGYHQIVGKLPSLQILKYRYWKHSHITTYQILWFQELTNLRELNFFDCKFEHLPSSLAKLLLLKILRLVSCTKLESLPANVMPPFLWELHLGNCSENLVQRCQPNKGEDWHLISHIPLIGIDGRVVYHRPQSSEGAAGDPNDSEKSVDDYYSVDEALDEGEDFFDVPEK</sequence>
<dbReference type="AlphaFoldDB" id="A0A9Q0CES2"/>
<evidence type="ECO:0000256" key="3">
    <source>
        <dbReference type="ARBA" id="ARBA00022737"/>
    </source>
</evidence>
<evidence type="ECO:0000259" key="10">
    <source>
        <dbReference type="Pfam" id="PF18052"/>
    </source>
</evidence>
<comment type="similarity">
    <text evidence="1">Belongs to the disease resistance NB-LRR family.</text>
</comment>
<dbReference type="Pfam" id="PF23598">
    <property type="entry name" value="LRR_14"/>
    <property type="match status" value="1"/>
</dbReference>
<dbReference type="Gene3D" id="1.20.5.4130">
    <property type="match status" value="1"/>
</dbReference>
<keyword evidence="7" id="KW-0175">Coiled coil</keyword>
<evidence type="ECO:0000256" key="8">
    <source>
        <dbReference type="SAM" id="MobiDB-lite"/>
    </source>
</evidence>
<dbReference type="InterPro" id="IPR058922">
    <property type="entry name" value="WHD_DRP"/>
</dbReference>
<evidence type="ECO:0000256" key="7">
    <source>
        <dbReference type="SAM" id="Coils"/>
    </source>
</evidence>
<evidence type="ECO:0000259" key="11">
    <source>
        <dbReference type="Pfam" id="PF23559"/>
    </source>
</evidence>
<feature type="region of interest" description="Disordered" evidence="8">
    <location>
        <begin position="1136"/>
        <end position="1156"/>
    </location>
</feature>
<reference evidence="13" key="1">
    <citation type="journal article" date="2022" name="Cell">
        <title>Repeat-based holocentromeres influence genome architecture and karyotype evolution.</title>
        <authorList>
            <person name="Hofstatter P.G."/>
            <person name="Thangavel G."/>
            <person name="Lux T."/>
            <person name="Neumann P."/>
            <person name="Vondrak T."/>
            <person name="Novak P."/>
            <person name="Zhang M."/>
            <person name="Costa L."/>
            <person name="Castellani M."/>
            <person name="Scott A."/>
            <person name="Toegelov H."/>
            <person name="Fuchs J."/>
            <person name="Mata-Sucre Y."/>
            <person name="Dias Y."/>
            <person name="Vanzela A.L.L."/>
            <person name="Huettel B."/>
            <person name="Almeida C.C.S."/>
            <person name="Simkova H."/>
            <person name="Souza G."/>
            <person name="Pedrosa-Harand A."/>
            <person name="Macas J."/>
            <person name="Mayer K.F.X."/>
            <person name="Houben A."/>
            <person name="Marques A."/>
        </authorList>
    </citation>
    <scope>NUCLEOTIDE SEQUENCE</scope>
    <source>
        <strain evidence="13">RhyBre1mFocal</strain>
    </source>
</reference>
<dbReference type="Gene3D" id="1.10.8.430">
    <property type="entry name" value="Helical domain of apoptotic protease-activating factors"/>
    <property type="match status" value="1"/>
</dbReference>
<dbReference type="Pfam" id="PF23559">
    <property type="entry name" value="WHD_DRP"/>
    <property type="match status" value="1"/>
</dbReference>
<dbReference type="GO" id="GO:0043531">
    <property type="term" value="F:ADP binding"/>
    <property type="evidence" value="ECO:0007669"/>
    <property type="project" value="InterPro"/>
</dbReference>
<dbReference type="InterPro" id="IPR042197">
    <property type="entry name" value="Apaf_helical"/>
</dbReference>
<dbReference type="Gene3D" id="3.40.50.300">
    <property type="entry name" value="P-loop containing nucleotide triphosphate hydrolases"/>
    <property type="match status" value="1"/>
</dbReference>
<organism evidence="13 14">
    <name type="scientific">Rhynchospora breviuscula</name>
    <dbReference type="NCBI Taxonomy" id="2022672"/>
    <lineage>
        <taxon>Eukaryota</taxon>
        <taxon>Viridiplantae</taxon>
        <taxon>Streptophyta</taxon>
        <taxon>Embryophyta</taxon>
        <taxon>Tracheophyta</taxon>
        <taxon>Spermatophyta</taxon>
        <taxon>Magnoliopsida</taxon>
        <taxon>Liliopsida</taxon>
        <taxon>Poales</taxon>
        <taxon>Cyperaceae</taxon>
        <taxon>Cyperoideae</taxon>
        <taxon>Rhynchosporeae</taxon>
        <taxon>Rhynchospora</taxon>
    </lineage>
</organism>
<dbReference type="Proteomes" id="UP001151287">
    <property type="component" value="Unassembled WGS sequence"/>
</dbReference>
<feature type="domain" description="NB-ARC" evidence="9">
    <location>
        <begin position="216"/>
        <end position="366"/>
    </location>
</feature>
<evidence type="ECO:0000259" key="12">
    <source>
        <dbReference type="Pfam" id="PF23598"/>
    </source>
</evidence>
<dbReference type="PANTHER" id="PTHR36766:SF70">
    <property type="entry name" value="DISEASE RESISTANCE PROTEIN RGA4"/>
    <property type="match status" value="1"/>
</dbReference>
<evidence type="ECO:0000256" key="2">
    <source>
        <dbReference type="ARBA" id="ARBA00022614"/>
    </source>
</evidence>
<dbReference type="GO" id="GO:0005524">
    <property type="term" value="F:ATP binding"/>
    <property type="evidence" value="ECO:0007669"/>
    <property type="project" value="UniProtKB-KW"/>
</dbReference>
<dbReference type="GO" id="GO:0051707">
    <property type="term" value="P:response to other organism"/>
    <property type="evidence" value="ECO:0007669"/>
    <property type="project" value="UniProtKB-ARBA"/>
</dbReference>
<name>A0A9Q0CES2_9POAL</name>
<keyword evidence="5" id="KW-0611">Plant defense</keyword>
<dbReference type="SUPFAM" id="SSF52047">
    <property type="entry name" value="RNI-like"/>
    <property type="match status" value="1"/>
</dbReference>
<keyword evidence="2" id="KW-0433">Leucine-rich repeat</keyword>
<dbReference type="PRINTS" id="PR00364">
    <property type="entry name" value="DISEASERSIST"/>
</dbReference>
<dbReference type="InterPro" id="IPR055414">
    <property type="entry name" value="LRR_R13L4/SHOC2-like"/>
</dbReference>
<protein>
    <submittedName>
        <fullName evidence="13">Uncharacterized protein</fullName>
    </submittedName>
</protein>
<evidence type="ECO:0000313" key="14">
    <source>
        <dbReference type="Proteomes" id="UP001151287"/>
    </source>
</evidence>
<evidence type="ECO:0000256" key="4">
    <source>
        <dbReference type="ARBA" id="ARBA00022741"/>
    </source>
</evidence>
<evidence type="ECO:0000313" key="13">
    <source>
        <dbReference type="EMBL" id="KAJ1692553.1"/>
    </source>
</evidence>
<keyword evidence="6" id="KW-0067">ATP-binding</keyword>
<dbReference type="InterPro" id="IPR002182">
    <property type="entry name" value="NB-ARC"/>
</dbReference>
<evidence type="ECO:0000259" key="9">
    <source>
        <dbReference type="Pfam" id="PF00931"/>
    </source>
</evidence>
<dbReference type="GO" id="GO:0006952">
    <property type="term" value="P:defense response"/>
    <property type="evidence" value="ECO:0007669"/>
    <property type="project" value="UniProtKB-KW"/>
</dbReference>
<dbReference type="InterPro" id="IPR041118">
    <property type="entry name" value="Rx_N"/>
</dbReference>
<dbReference type="EMBL" id="JAMQYH010000003">
    <property type="protein sequence ID" value="KAJ1692553.1"/>
    <property type="molecule type" value="Genomic_DNA"/>
</dbReference>
<evidence type="ECO:0000256" key="6">
    <source>
        <dbReference type="ARBA" id="ARBA00022840"/>
    </source>
</evidence>
<keyword evidence="4" id="KW-0547">Nucleotide-binding</keyword>
<dbReference type="Pfam" id="PF00931">
    <property type="entry name" value="NB-ARC"/>
    <property type="match status" value="1"/>
</dbReference>
<feature type="coiled-coil region" evidence="7">
    <location>
        <begin position="42"/>
        <end position="93"/>
    </location>
</feature>
<dbReference type="InterPro" id="IPR032675">
    <property type="entry name" value="LRR_dom_sf"/>
</dbReference>
<dbReference type="OrthoDB" id="741849at2759"/>
<dbReference type="InterPro" id="IPR027417">
    <property type="entry name" value="P-loop_NTPase"/>
</dbReference>
<feature type="domain" description="Disease resistance N-terminal" evidence="10">
    <location>
        <begin position="16"/>
        <end position="103"/>
    </location>
</feature>
<feature type="domain" description="Disease resistance protein winged helix" evidence="11">
    <location>
        <begin position="454"/>
        <end position="521"/>
    </location>
</feature>
<accession>A0A9Q0CES2</accession>
<gene>
    <name evidence="13" type="ORF">LUZ63_009251</name>
</gene>
<keyword evidence="14" id="KW-1185">Reference proteome</keyword>
<dbReference type="SUPFAM" id="SSF52540">
    <property type="entry name" value="P-loop containing nucleoside triphosphate hydrolases"/>
    <property type="match status" value="1"/>
</dbReference>
<dbReference type="PANTHER" id="PTHR36766">
    <property type="entry name" value="PLANT BROAD-SPECTRUM MILDEW RESISTANCE PROTEIN RPW8"/>
    <property type="match status" value="1"/>
</dbReference>
<dbReference type="Gene3D" id="3.80.10.10">
    <property type="entry name" value="Ribonuclease Inhibitor"/>
    <property type="match status" value="2"/>
</dbReference>
<feature type="domain" description="Disease resistance R13L4/SHOC-2-like LRR" evidence="12">
    <location>
        <begin position="565"/>
        <end position="859"/>
    </location>
</feature>
<comment type="caution">
    <text evidence="13">The sequence shown here is derived from an EMBL/GenBank/DDBJ whole genome shotgun (WGS) entry which is preliminary data.</text>
</comment>
<evidence type="ECO:0000256" key="5">
    <source>
        <dbReference type="ARBA" id="ARBA00022821"/>
    </source>
</evidence>
<proteinExistence type="inferred from homology"/>
<dbReference type="InterPro" id="IPR036388">
    <property type="entry name" value="WH-like_DNA-bd_sf"/>
</dbReference>
<dbReference type="Gene3D" id="1.10.10.10">
    <property type="entry name" value="Winged helix-like DNA-binding domain superfamily/Winged helix DNA-binding domain"/>
    <property type="match status" value="1"/>
</dbReference>
<dbReference type="SUPFAM" id="SSF52058">
    <property type="entry name" value="L domain-like"/>
    <property type="match status" value="1"/>
</dbReference>
<evidence type="ECO:0000256" key="1">
    <source>
        <dbReference type="ARBA" id="ARBA00008894"/>
    </source>
</evidence>
<dbReference type="Pfam" id="PF18052">
    <property type="entry name" value="Rx_N"/>
    <property type="match status" value="1"/>
</dbReference>
<keyword evidence="3" id="KW-0677">Repeat</keyword>